<feature type="transmembrane region" description="Helical" evidence="1">
    <location>
        <begin position="12"/>
        <end position="33"/>
    </location>
</feature>
<feature type="transmembrane region" description="Helical" evidence="1">
    <location>
        <begin position="500"/>
        <end position="524"/>
    </location>
</feature>
<feature type="transmembrane region" description="Helical" evidence="1">
    <location>
        <begin position="264"/>
        <end position="283"/>
    </location>
</feature>
<keyword evidence="1" id="KW-0472">Membrane</keyword>
<dbReference type="AlphaFoldDB" id="A0A7U7G7U7"/>
<feature type="transmembrane region" description="Helical" evidence="1">
    <location>
        <begin position="1000"/>
        <end position="1025"/>
    </location>
</feature>
<sequence>MVNRFRSAASTPNLLFFLISLFFLIVIIYANFIPFNFSSKFSLHEVWDFFQHIPYLKSRAGWEGNLLMYIPPAFFMCGYLHSYQTSKLAKLLGVFFTLIFYGTVIVSIEFFQIYFPPRTVSLNDIIAEFSGVVLGVILWILFGNRFINAWQSIRNGGQPAIFSALIFYVIGYIIFCLLPFDFILSLDILYRKLGNLMANSECNFTLRCLAKNFAVVIVNMPIGILLGLLWETHKSTTVRNVLIFGLIISISIELIKFFEVSGISQGLSLLTRPLGMGLGLWLLKRHQKKPIWLSQATIKVGISFLILPYLILLAALNGWFSQAWFSWQAAVHQMNELQLLPFYYHYYVPEAEALSSLIYVAGSYVPIGLGLWFWRALPRRSDRLLMPALLAGGCALIMETGKLFLSKHPDLTNILIAITSAILSYIIASWIRRWNQNTVPQSLKSITPNTTEAVTTLDKGNQITVAFWMLPVQRLFALSLLGIVIFAVSLYPLEPIWLAIGLALYALLLWRYPAAWLVAIPALLPILDLTFWSGRFFFNEFDIVILLTIAIVWWRSPLITSEQILFPRTGFIIGIVVLTQLISTAIGLFPPAPLDANAFSNYYSTYNSLRVSKGFWWALFLLPLLRQEVRQGTPVSHLFSIGMLIGLAGTSFVIAWERMMFSGLFNFDLDYRVTALFSGMHTGGAFIDGYLATALPLIITCFLSGGYIISLIGIGIFSAALYGILVTFSRIDYLSFTLTGLVLCCGTLLLLIKHIRKIGRTLLISGIILVLTIIIVLPVLRGSYIQERFSSTTESLETRLKHWHLTLSIMNDNWTTAFFGMGKGSFPRTYFLKSNQNFIPTTYQYLIEKENQFLRLGSGESLYMGQRINLSDGDSYTLSMDLRSNVRNGVLTTPICEKSVLYSFNCNWISIKKNAAIGEWSHYQTTVEPSTLGKGHRWFTQHPLEIALYNGQSGSVLDIDNVKLTTPDGDNLIKNGDFSAGQDYWFFSTDSHLAWHSKNLWIQILFEEGWVGLTVFTILLFYLFFTLYQRICTGDSFALLLMASLTGFLTIGLSDSLFDEPRMTLLFFLIAWLAMVKPHGLIGKSIPKSLSHVHSPHHFRSHSRVQAAT</sequence>
<comment type="caution">
    <text evidence="3">The sequence shown here is derived from an EMBL/GenBank/DDBJ whole genome shotgun (WGS) entry which is preliminary data.</text>
</comment>
<gene>
    <name evidence="3" type="ORF">BN874_1230052</name>
</gene>
<dbReference type="Gene3D" id="2.60.120.260">
    <property type="entry name" value="Galactose-binding domain-like"/>
    <property type="match status" value="1"/>
</dbReference>
<dbReference type="Proteomes" id="UP000019184">
    <property type="component" value="Unassembled WGS sequence"/>
</dbReference>
<feature type="transmembrane region" description="Helical" evidence="1">
    <location>
        <begin position="676"/>
        <end position="699"/>
    </location>
</feature>
<dbReference type="Pfam" id="PF04892">
    <property type="entry name" value="VanZ"/>
    <property type="match status" value="1"/>
</dbReference>
<feature type="transmembrane region" description="Helical" evidence="1">
    <location>
        <begin position="1037"/>
        <end position="1058"/>
    </location>
</feature>
<feature type="transmembrane region" description="Helical" evidence="1">
    <location>
        <begin position="1064"/>
        <end position="1082"/>
    </location>
</feature>
<feature type="transmembrane region" description="Helical" evidence="1">
    <location>
        <begin position="125"/>
        <end position="147"/>
    </location>
</feature>
<accession>A0A7U7G7U7</accession>
<evidence type="ECO:0000313" key="4">
    <source>
        <dbReference type="Proteomes" id="UP000019184"/>
    </source>
</evidence>
<feature type="transmembrane region" description="Helical" evidence="1">
    <location>
        <begin position="91"/>
        <end position="113"/>
    </location>
</feature>
<keyword evidence="1" id="KW-0812">Transmembrane</keyword>
<evidence type="ECO:0000256" key="1">
    <source>
        <dbReference type="SAM" id="Phobius"/>
    </source>
</evidence>
<feature type="transmembrane region" description="Helical" evidence="1">
    <location>
        <begin position="159"/>
        <end position="184"/>
    </location>
</feature>
<evidence type="ECO:0000259" key="2">
    <source>
        <dbReference type="Pfam" id="PF04892"/>
    </source>
</evidence>
<feature type="transmembrane region" description="Helical" evidence="1">
    <location>
        <begin position="706"/>
        <end position="727"/>
    </location>
</feature>
<feature type="transmembrane region" description="Helical" evidence="1">
    <location>
        <begin position="304"/>
        <end position="325"/>
    </location>
</feature>
<feature type="transmembrane region" description="Helical" evidence="1">
    <location>
        <begin position="536"/>
        <end position="554"/>
    </location>
</feature>
<feature type="transmembrane region" description="Helical" evidence="1">
    <location>
        <begin position="66"/>
        <end position="84"/>
    </location>
</feature>
<feature type="transmembrane region" description="Helical" evidence="1">
    <location>
        <begin position="411"/>
        <end position="431"/>
    </location>
</feature>
<feature type="transmembrane region" description="Helical" evidence="1">
    <location>
        <begin position="761"/>
        <end position="780"/>
    </location>
</feature>
<reference evidence="3 4" key="1">
    <citation type="journal article" date="2014" name="ISME J.">
        <title>Candidatus Competibacter-lineage genomes retrieved from metagenomes reveal functional metabolic diversity.</title>
        <authorList>
            <person name="McIlroy S.J."/>
            <person name="Albertsen M."/>
            <person name="Andresen E.K."/>
            <person name="Saunders A.M."/>
            <person name="Kristiansen R."/>
            <person name="Stokholm-Bjerregaard M."/>
            <person name="Nielsen K.L."/>
            <person name="Nielsen P.H."/>
        </authorList>
    </citation>
    <scope>NUCLEOTIDE SEQUENCE [LARGE SCALE GENOMIC DNA]</scope>
    <source>
        <strain evidence="3 4">Run_B_J11</strain>
    </source>
</reference>
<dbReference type="RefSeq" id="WP_034430603.1">
    <property type="nucleotide sequence ID" value="NZ_CBTK010000028.1"/>
</dbReference>
<organism evidence="3 4">
    <name type="scientific">Candidatus Contendobacter odensis Run_B_J11</name>
    <dbReference type="NCBI Taxonomy" id="1400861"/>
    <lineage>
        <taxon>Bacteria</taxon>
        <taxon>Pseudomonadati</taxon>
        <taxon>Pseudomonadota</taxon>
        <taxon>Gammaproteobacteria</taxon>
        <taxon>Candidatus Competibacteraceae</taxon>
        <taxon>Candidatus Contendibacter</taxon>
    </lineage>
</organism>
<feature type="transmembrane region" description="Helical" evidence="1">
    <location>
        <begin position="353"/>
        <end position="374"/>
    </location>
</feature>
<proteinExistence type="predicted"/>
<keyword evidence="4" id="KW-1185">Reference proteome</keyword>
<name>A0A7U7G7U7_9GAMM</name>
<feature type="transmembrane region" description="Helical" evidence="1">
    <location>
        <begin position="475"/>
        <end position="493"/>
    </location>
</feature>
<feature type="domain" description="VanZ-like" evidence="2">
    <location>
        <begin position="30"/>
        <end position="142"/>
    </location>
</feature>
<dbReference type="InterPro" id="IPR006976">
    <property type="entry name" value="VanZ-like"/>
</dbReference>
<feature type="transmembrane region" description="Helical" evidence="1">
    <location>
        <begin position="566"/>
        <end position="589"/>
    </location>
</feature>
<feature type="transmembrane region" description="Helical" evidence="1">
    <location>
        <begin position="637"/>
        <end position="656"/>
    </location>
</feature>
<feature type="transmembrane region" description="Helical" evidence="1">
    <location>
        <begin position="733"/>
        <end position="752"/>
    </location>
</feature>
<feature type="transmembrane region" description="Helical" evidence="1">
    <location>
        <begin position="204"/>
        <end position="229"/>
    </location>
</feature>
<keyword evidence="1" id="KW-1133">Transmembrane helix</keyword>
<protein>
    <recommendedName>
        <fullName evidence="2">VanZ-like domain-containing protein</fullName>
    </recommendedName>
</protein>
<feature type="transmembrane region" description="Helical" evidence="1">
    <location>
        <begin position="241"/>
        <end position="258"/>
    </location>
</feature>
<dbReference type="EMBL" id="CBTK010000028">
    <property type="protein sequence ID" value="CDH43542.1"/>
    <property type="molecule type" value="Genomic_DNA"/>
</dbReference>
<evidence type="ECO:0000313" key="3">
    <source>
        <dbReference type="EMBL" id="CDH43542.1"/>
    </source>
</evidence>